<organism evidence="2 3">
    <name type="scientific">Plenodomus tracheiphilus IPT5</name>
    <dbReference type="NCBI Taxonomy" id="1408161"/>
    <lineage>
        <taxon>Eukaryota</taxon>
        <taxon>Fungi</taxon>
        <taxon>Dikarya</taxon>
        <taxon>Ascomycota</taxon>
        <taxon>Pezizomycotina</taxon>
        <taxon>Dothideomycetes</taxon>
        <taxon>Pleosporomycetidae</taxon>
        <taxon>Pleosporales</taxon>
        <taxon>Pleosporineae</taxon>
        <taxon>Leptosphaeriaceae</taxon>
        <taxon>Plenodomus</taxon>
    </lineage>
</organism>
<dbReference type="EMBL" id="MU006328">
    <property type="protein sequence ID" value="KAF2847176.1"/>
    <property type="molecule type" value="Genomic_DNA"/>
</dbReference>
<keyword evidence="3" id="KW-1185">Reference proteome</keyword>
<evidence type="ECO:0000313" key="2">
    <source>
        <dbReference type="EMBL" id="KAF2847176.1"/>
    </source>
</evidence>
<dbReference type="OrthoDB" id="3548654at2759"/>
<dbReference type="AlphaFoldDB" id="A0A6A7AV80"/>
<protein>
    <recommendedName>
        <fullName evidence="1">Heterokaryon incompatibility domain-containing protein</fullName>
    </recommendedName>
</protein>
<reference evidence="2" key="1">
    <citation type="submission" date="2020-01" db="EMBL/GenBank/DDBJ databases">
        <authorList>
            <consortium name="DOE Joint Genome Institute"/>
            <person name="Haridas S."/>
            <person name="Albert R."/>
            <person name="Binder M."/>
            <person name="Bloem J."/>
            <person name="Labutti K."/>
            <person name="Salamov A."/>
            <person name="Andreopoulos B."/>
            <person name="Baker S.E."/>
            <person name="Barry K."/>
            <person name="Bills G."/>
            <person name="Bluhm B.H."/>
            <person name="Cannon C."/>
            <person name="Castanera R."/>
            <person name="Culley D.E."/>
            <person name="Daum C."/>
            <person name="Ezra D."/>
            <person name="Gonzalez J.B."/>
            <person name="Henrissat B."/>
            <person name="Kuo A."/>
            <person name="Liang C."/>
            <person name="Lipzen A."/>
            <person name="Lutzoni F."/>
            <person name="Magnuson J."/>
            <person name="Mondo S."/>
            <person name="Nolan M."/>
            <person name="Ohm R."/>
            <person name="Pangilinan J."/>
            <person name="Park H.-J."/>
            <person name="Ramirez L."/>
            <person name="Alfaro M."/>
            <person name="Sun H."/>
            <person name="Tritt A."/>
            <person name="Yoshinaga Y."/>
            <person name="Zwiers L.-H."/>
            <person name="Turgeon B.G."/>
            <person name="Goodwin S.B."/>
            <person name="Spatafora J.W."/>
            <person name="Crous P.W."/>
            <person name="Grigoriev I.V."/>
        </authorList>
    </citation>
    <scope>NUCLEOTIDE SEQUENCE</scope>
    <source>
        <strain evidence="2">IPT5</strain>
    </source>
</reference>
<evidence type="ECO:0000259" key="1">
    <source>
        <dbReference type="Pfam" id="PF06985"/>
    </source>
</evidence>
<dbReference type="Pfam" id="PF06985">
    <property type="entry name" value="HET"/>
    <property type="match status" value="1"/>
</dbReference>
<dbReference type="InterPro" id="IPR052895">
    <property type="entry name" value="HetReg/Transcr_Mod"/>
</dbReference>
<dbReference type="PANTHER" id="PTHR24148">
    <property type="entry name" value="ANKYRIN REPEAT DOMAIN-CONTAINING PROTEIN 39 HOMOLOG-RELATED"/>
    <property type="match status" value="1"/>
</dbReference>
<dbReference type="InterPro" id="IPR010730">
    <property type="entry name" value="HET"/>
</dbReference>
<accession>A0A6A7AV80</accession>
<proteinExistence type="predicted"/>
<gene>
    <name evidence="2" type="ORF">T440DRAFT_510402</name>
</gene>
<evidence type="ECO:0000313" key="3">
    <source>
        <dbReference type="Proteomes" id="UP000799423"/>
    </source>
</evidence>
<name>A0A6A7AV80_9PLEO</name>
<feature type="domain" description="Heterokaryon incompatibility" evidence="1">
    <location>
        <begin position="58"/>
        <end position="230"/>
    </location>
</feature>
<dbReference type="PANTHER" id="PTHR24148:SF64">
    <property type="entry name" value="HETEROKARYON INCOMPATIBILITY DOMAIN-CONTAINING PROTEIN"/>
    <property type="match status" value="1"/>
</dbReference>
<dbReference type="Proteomes" id="UP000799423">
    <property type="component" value="Unassembled WGS sequence"/>
</dbReference>
<sequence length="600" mass="67491">MATPGIATTYQYGALEEDQIRLLQITWEINPTDNTRVPTYSLIHKSLPPRSNEPPLEYEAISYQWGAPLRISGLPINESDNSNAQIIGLTKNLTEALPCLLKHSTTDLLWIDQLCINQGSDDVAVAERSIQVSRMSQIYTLAKRVIVWTGPADPHSENCREYLNNLAQWIGTYEDRERITPGSSTYNSERRYLIVRSTFSPTAPTDPKFGPSIRKFWTRPWFTRGWIVQEFLLARDILVLAGETTFSSQDLFDMHTVPLAAGDDDDDNTVVHTSYNMLLNMRLRPFTEPQPLRFLRTMHEVSSQFTTQYLQDSLYAFLGLLQDQDAPFQPDFHTSIRSNFTRFAAMLAERYGSLDFLSLWSANLDDFLTKTPDELRGFPSWVPSWSAWPLQAPFRLAVGGVRTLGYVVHWNACGGRKHVFQNPCSMTYKGDVPPEDRLVVKGRVVDTIARIASDAVFNRYWDFKSETVEADNAYLDGLVDKIKTALGGLEHWTRGDMLRFLSVVAANGAEHVEDTSTTFPWKEFNEMVDFDQALGLCLSVGRGRRFMRTKGVGDGEEGRLGLAPAFGARVGSLVVVLHGCSVPIVLECLDEGLGERGHVG</sequence>